<name>M1DHS9_SOLTU</name>
<dbReference type="InParanoid" id="M1DHS9"/>
<accession>M1DHS9</accession>
<feature type="region of interest" description="Disordered" evidence="1">
    <location>
        <begin position="84"/>
        <end position="103"/>
    </location>
</feature>
<dbReference type="Proteomes" id="UP000011115">
    <property type="component" value="Unassembled WGS sequence"/>
</dbReference>
<organism evidence="2 3">
    <name type="scientific">Solanum tuberosum</name>
    <name type="common">Potato</name>
    <dbReference type="NCBI Taxonomy" id="4113"/>
    <lineage>
        <taxon>Eukaryota</taxon>
        <taxon>Viridiplantae</taxon>
        <taxon>Streptophyta</taxon>
        <taxon>Embryophyta</taxon>
        <taxon>Tracheophyta</taxon>
        <taxon>Spermatophyta</taxon>
        <taxon>Magnoliopsida</taxon>
        <taxon>eudicotyledons</taxon>
        <taxon>Gunneridae</taxon>
        <taxon>Pentapetalae</taxon>
        <taxon>asterids</taxon>
        <taxon>lamiids</taxon>
        <taxon>Solanales</taxon>
        <taxon>Solanaceae</taxon>
        <taxon>Solanoideae</taxon>
        <taxon>Solaneae</taxon>
        <taxon>Solanum</taxon>
    </lineage>
</organism>
<protein>
    <recommendedName>
        <fullName evidence="4">Polyprotein protein</fullName>
    </recommendedName>
</protein>
<feature type="region of interest" description="Disordered" evidence="1">
    <location>
        <begin position="129"/>
        <end position="174"/>
    </location>
</feature>
<reference evidence="2" key="2">
    <citation type="submission" date="2015-06" db="UniProtKB">
        <authorList>
            <consortium name="EnsemblPlants"/>
        </authorList>
    </citation>
    <scope>IDENTIFICATION</scope>
    <source>
        <strain evidence="2">DM1-3 516 R44</strain>
    </source>
</reference>
<keyword evidence="3" id="KW-1185">Reference proteome</keyword>
<feature type="compositionally biased region" description="Acidic residues" evidence="1">
    <location>
        <begin position="88"/>
        <end position="98"/>
    </location>
</feature>
<evidence type="ECO:0000313" key="2">
    <source>
        <dbReference type="EnsemblPlants" id="PGSC0003DMT400089260"/>
    </source>
</evidence>
<reference evidence="3" key="1">
    <citation type="journal article" date="2011" name="Nature">
        <title>Genome sequence and analysis of the tuber crop potato.</title>
        <authorList>
            <consortium name="The Potato Genome Sequencing Consortium"/>
        </authorList>
    </citation>
    <scope>NUCLEOTIDE SEQUENCE [LARGE SCALE GENOMIC DNA]</scope>
    <source>
        <strain evidence="3">cv. DM1-3 516 R44</strain>
    </source>
</reference>
<dbReference type="AlphaFoldDB" id="M1DHS9"/>
<evidence type="ECO:0008006" key="4">
    <source>
        <dbReference type="Google" id="ProtNLM"/>
    </source>
</evidence>
<dbReference type="PaxDb" id="4113-PGSC0003DMT400089260"/>
<feature type="compositionally biased region" description="Polar residues" evidence="1">
    <location>
        <begin position="152"/>
        <end position="174"/>
    </location>
</feature>
<sequence>MDVEVIPTSSTNIRRIEAEYQNDKAERRRTAPLDTSLGHDIDGIPTEAVMLTLARWPSGTSNSTPSEAPSTSPALLPLDLLLGRADDAAAESEDETNEEQLSFQEETVFEGLADLVEAMVDSIFQASLRDTTMESSSRAKADETLGIDAQPKSMTSGTDAQTYGVTEMQTSPQA</sequence>
<dbReference type="HOGENOM" id="CLU_029307_2_3_1"/>
<evidence type="ECO:0000313" key="3">
    <source>
        <dbReference type="Proteomes" id="UP000011115"/>
    </source>
</evidence>
<dbReference type="Gramene" id="PGSC0003DMT400089260">
    <property type="protein sequence ID" value="PGSC0003DMT400089260"/>
    <property type="gene ID" value="PGSC0003DMG400038831"/>
</dbReference>
<dbReference type="EnsemblPlants" id="PGSC0003DMT400089260">
    <property type="protein sequence ID" value="PGSC0003DMT400089260"/>
    <property type="gene ID" value="PGSC0003DMG400038831"/>
</dbReference>
<proteinExistence type="predicted"/>
<evidence type="ECO:0000256" key="1">
    <source>
        <dbReference type="SAM" id="MobiDB-lite"/>
    </source>
</evidence>
<feature type="region of interest" description="Disordered" evidence="1">
    <location>
        <begin position="21"/>
        <end position="41"/>
    </location>
</feature>